<dbReference type="SUPFAM" id="SSF51735">
    <property type="entry name" value="NAD(P)-binding Rossmann-fold domains"/>
    <property type="match status" value="2"/>
</dbReference>
<proteinExistence type="predicted"/>
<evidence type="ECO:0000313" key="7">
    <source>
        <dbReference type="Proteomes" id="UP000507222"/>
    </source>
</evidence>
<reference evidence="6 7" key="1">
    <citation type="submission" date="2020-05" db="EMBL/GenBank/DDBJ databases">
        <authorList>
            <person name="Campoy J."/>
            <person name="Schneeberger K."/>
            <person name="Spophaly S."/>
        </authorList>
    </citation>
    <scope>NUCLEOTIDE SEQUENCE [LARGE SCALE GENOMIC DNA]</scope>
    <source>
        <strain evidence="6">PruArmRojPasFocal</strain>
    </source>
</reference>
<dbReference type="Gene3D" id="3.90.180.10">
    <property type="entry name" value="Medium-chain alcohol dehydrogenases, catalytic domain"/>
    <property type="match status" value="2"/>
</dbReference>
<evidence type="ECO:0000256" key="1">
    <source>
        <dbReference type="ARBA" id="ARBA00022857"/>
    </source>
</evidence>
<organism evidence="6 7">
    <name type="scientific">Prunus armeniaca</name>
    <name type="common">Apricot</name>
    <name type="synonym">Armeniaca vulgaris</name>
    <dbReference type="NCBI Taxonomy" id="36596"/>
    <lineage>
        <taxon>Eukaryota</taxon>
        <taxon>Viridiplantae</taxon>
        <taxon>Streptophyta</taxon>
        <taxon>Embryophyta</taxon>
        <taxon>Tracheophyta</taxon>
        <taxon>Spermatophyta</taxon>
        <taxon>Magnoliopsida</taxon>
        <taxon>eudicotyledons</taxon>
        <taxon>Gunneridae</taxon>
        <taxon>Pentapetalae</taxon>
        <taxon>rosids</taxon>
        <taxon>fabids</taxon>
        <taxon>Rosales</taxon>
        <taxon>Rosaceae</taxon>
        <taxon>Amygdaloideae</taxon>
        <taxon>Amygdaleae</taxon>
        <taxon>Prunus</taxon>
    </lineage>
</organism>
<feature type="domain" description="Enoyl reductase (ER)" evidence="5">
    <location>
        <begin position="639"/>
        <end position="952"/>
    </location>
</feature>
<dbReference type="InterPro" id="IPR014189">
    <property type="entry name" value="Quinone_OxRdtase_PIG3"/>
</dbReference>
<feature type="region of interest" description="Disordered" evidence="4">
    <location>
        <begin position="172"/>
        <end position="218"/>
    </location>
</feature>
<feature type="region of interest" description="Disordered" evidence="4">
    <location>
        <begin position="588"/>
        <end position="630"/>
    </location>
</feature>
<keyword evidence="2" id="KW-0560">Oxidoreductase</keyword>
<accession>A0A6J5VGB6</accession>
<gene>
    <name evidence="6" type="ORF">CURHAP_LOCUS44297</name>
</gene>
<evidence type="ECO:0000256" key="3">
    <source>
        <dbReference type="SAM" id="Coils"/>
    </source>
</evidence>
<dbReference type="SMART" id="SM00829">
    <property type="entry name" value="PKS_ER"/>
    <property type="match status" value="2"/>
</dbReference>
<dbReference type="InterPro" id="IPR020843">
    <property type="entry name" value="ER"/>
</dbReference>
<evidence type="ECO:0000256" key="4">
    <source>
        <dbReference type="SAM" id="MobiDB-lite"/>
    </source>
</evidence>
<dbReference type="Pfam" id="PF00107">
    <property type="entry name" value="ADH_zinc_N"/>
    <property type="match status" value="2"/>
</dbReference>
<evidence type="ECO:0000313" key="6">
    <source>
        <dbReference type="EMBL" id="CAB4286677.1"/>
    </source>
</evidence>
<dbReference type="InterPro" id="IPR036291">
    <property type="entry name" value="NAD(P)-bd_dom_sf"/>
</dbReference>
<dbReference type="NCBIfam" id="TIGR02824">
    <property type="entry name" value="quinone_pig3"/>
    <property type="match status" value="2"/>
</dbReference>
<evidence type="ECO:0000256" key="2">
    <source>
        <dbReference type="ARBA" id="ARBA00023002"/>
    </source>
</evidence>
<dbReference type="PANTHER" id="PTHR48106:SF8">
    <property type="entry name" value="OS02G0805600 PROTEIN"/>
    <property type="match status" value="1"/>
</dbReference>
<feature type="coiled-coil region" evidence="3">
    <location>
        <begin position="126"/>
        <end position="153"/>
    </location>
</feature>
<dbReference type="CDD" id="cd05276">
    <property type="entry name" value="p53_inducible_oxidoreductase"/>
    <property type="match status" value="2"/>
</dbReference>
<keyword evidence="1" id="KW-0521">NADP</keyword>
<dbReference type="EMBL" id="CAEKDK010000007">
    <property type="protein sequence ID" value="CAB4286677.1"/>
    <property type="molecule type" value="Genomic_DNA"/>
</dbReference>
<protein>
    <recommendedName>
        <fullName evidence="5">Enoyl reductase (ER) domain-containing protein</fullName>
    </recommendedName>
</protein>
<dbReference type="AlphaFoldDB" id="A0A6J5VGB6"/>
<feature type="region of interest" description="Disordered" evidence="4">
    <location>
        <begin position="552"/>
        <end position="571"/>
    </location>
</feature>
<dbReference type="GO" id="GO:0070402">
    <property type="term" value="F:NADPH binding"/>
    <property type="evidence" value="ECO:0007669"/>
    <property type="project" value="TreeGrafter"/>
</dbReference>
<dbReference type="Pfam" id="PF08240">
    <property type="entry name" value="ADH_N"/>
    <property type="match status" value="2"/>
</dbReference>
<dbReference type="InterPro" id="IPR013154">
    <property type="entry name" value="ADH-like_N"/>
</dbReference>
<keyword evidence="3" id="KW-0175">Coiled coil</keyword>
<feature type="compositionally biased region" description="Basic and acidic residues" evidence="4">
    <location>
        <begin position="552"/>
        <end position="565"/>
    </location>
</feature>
<dbReference type="InterPro" id="IPR011032">
    <property type="entry name" value="GroES-like_sf"/>
</dbReference>
<dbReference type="Proteomes" id="UP000507222">
    <property type="component" value="Unassembled WGS sequence"/>
</dbReference>
<sequence>MEYPEQVMLFAMLGSMFSENIMTHTFPSTYLPSLAVSAQSFILALPSIQTQALLGSPLPRLSSPVNLPCWVHLSLLSSAESVVCSFTVTVSHIPIHLPSQLGSFSSIFHPCVASKAPKRFHSPFSMADMQEVLERQEREIRKRRRRRAASKRAQRELDDQLAIAVALLDEENRSRRGSQKGRGPNVDRHRHSRGIVCGVPSSGRSNPRERKRKSAASMKAVVITTPGGPEVLQLHEVEDPELKDNEVLIKVEATALNRADILQRKGMYPPPPGSSPYLGLECSGTIEAVGKQVSRWQVGDKVCALLSGGGYAEKVAVPAGQVLLAPPGVSLQDAASFPEVSCTVWSTVFMMSRLSAGETFLVHGGSSGIGTFAIQMAKYWGAKVFVTAGSKEKLAFCKNLGADVCINYKTQDFVARVKEETGGKGVNVILDIIGAEYFRRNLDSLSFDGRLFVIGTMGGAVTEIDLRVVLSKRLTIQAAGLRYRSPENKAAIVREVENNVWPAIVAGKVKPVVYNESLKFPLISQFGSFNSIFQNPALNCFQRAKRVLERQQKEREEIRRRRAEEDRDADEEREQMLAVAVCMLNQSRQHRRRRAPNVNRRRDSRGIVSGVASSGRSSPRERKRKSAASMKAVVITTPGGPEVLQLQEVEDPELKDNEVLIKVEATALNRADILQRKGMYPPPPGSSPYLGLECSGIIEAVGKQVSRWQVGDKVCALLSGGGYAEKVAVPAGQVLLAPPGVSLQDAASFPEVSCTVWSTVFMMSRLSAGETFLVHGGSSGIGTFAIQIAKYWGARVFVTAGSKEKLAFCKNLGADVCINYKTEDFVARVKEETGGKGVDVILDIIGAEYFRRNLDSLSFDGRLFVIGTMGGAVTEIDLRVVLSKRLTIQAAGLRYRSPENKAAIVREVENNVWPAIVGGKVKPVVYKYFPLSEAAEAHRLMESSKHIGKILLLP</sequence>
<feature type="domain" description="Enoyl reductase (ER)" evidence="5">
    <location>
        <begin position="227"/>
        <end position="548"/>
    </location>
</feature>
<dbReference type="Gene3D" id="3.40.50.720">
    <property type="entry name" value="NAD(P)-binding Rossmann-like Domain"/>
    <property type="match status" value="2"/>
</dbReference>
<name>A0A6J5VGB6_PRUAR</name>
<dbReference type="InterPro" id="IPR013149">
    <property type="entry name" value="ADH-like_C"/>
</dbReference>
<dbReference type="GO" id="GO:0016651">
    <property type="term" value="F:oxidoreductase activity, acting on NAD(P)H"/>
    <property type="evidence" value="ECO:0007669"/>
    <property type="project" value="TreeGrafter"/>
</dbReference>
<evidence type="ECO:0000259" key="5">
    <source>
        <dbReference type="SMART" id="SM00829"/>
    </source>
</evidence>
<dbReference type="PANTHER" id="PTHR48106">
    <property type="entry name" value="QUINONE OXIDOREDUCTASE PIG3-RELATED"/>
    <property type="match status" value="1"/>
</dbReference>
<dbReference type="SUPFAM" id="SSF50129">
    <property type="entry name" value="GroES-like"/>
    <property type="match status" value="2"/>
</dbReference>